<dbReference type="GO" id="GO:0001731">
    <property type="term" value="P:formation of translation preinitiation complex"/>
    <property type="evidence" value="ECO:0007669"/>
    <property type="project" value="TreeGrafter"/>
</dbReference>
<dbReference type="Proteomes" id="UP001165289">
    <property type="component" value="Unassembled WGS sequence"/>
</dbReference>
<dbReference type="Pfam" id="PF09173">
    <property type="entry name" value="eIF2_C"/>
    <property type="match status" value="1"/>
</dbReference>
<evidence type="ECO:0000256" key="3">
    <source>
        <dbReference type="ARBA" id="ARBA00022540"/>
    </source>
</evidence>
<keyword evidence="12" id="KW-1185">Reference proteome</keyword>
<dbReference type="GO" id="GO:0005829">
    <property type="term" value="C:cytosol"/>
    <property type="evidence" value="ECO:0007669"/>
    <property type="project" value="TreeGrafter"/>
</dbReference>
<evidence type="ECO:0000313" key="11">
    <source>
        <dbReference type="EMBL" id="KAI6653201.1"/>
    </source>
</evidence>
<dbReference type="EMBL" id="JAKMXF010000288">
    <property type="protein sequence ID" value="KAI6653201.1"/>
    <property type="molecule type" value="Genomic_DNA"/>
</dbReference>
<evidence type="ECO:0000313" key="12">
    <source>
        <dbReference type="Proteomes" id="UP001165289"/>
    </source>
</evidence>
<dbReference type="Gene3D" id="2.40.30.10">
    <property type="entry name" value="Translation factors"/>
    <property type="match status" value="2"/>
</dbReference>
<dbReference type="EC" id="3.6.5.3" evidence="2"/>
<organism evidence="11 12">
    <name type="scientific">Oopsacas minuta</name>
    <dbReference type="NCBI Taxonomy" id="111878"/>
    <lineage>
        <taxon>Eukaryota</taxon>
        <taxon>Metazoa</taxon>
        <taxon>Porifera</taxon>
        <taxon>Hexactinellida</taxon>
        <taxon>Hexasterophora</taxon>
        <taxon>Lyssacinosida</taxon>
        <taxon>Leucopsacidae</taxon>
        <taxon>Oopsacas</taxon>
    </lineage>
</organism>
<protein>
    <recommendedName>
        <fullName evidence="2">protein-synthesizing GTPase</fullName>
        <ecNumber evidence="2">3.6.5.3</ecNumber>
    </recommendedName>
</protein>
<evidence type="ECO:0000256" key="7">
    <source>
        <dbReference type="ARBA" id="ARBA00023134"/>
    </source>
</evidence>
<dbReference type="FunFam" id="3.40.50.300:FF:001794">
    <property type="entry name" value="Eukaryotic translation initiation factor 2 subunit 3, variant"/>
    <property type="match status" value="1"/>
</dbReference>
<dbReference type="FunFam" id="2.40.30.10:FF:000075">
    <property type="entry name" value="Translation initiation factor 2 subunit gamma"/>
    <property type="match status" value="1"/>
</dbReference>
<gene>
    <name evidence="11" type="ORF">LOD99_3726</name>
</gene>
<evidence type="ECO:0000256" key="2">
    <source>
        <dbReference type="ARBA" id="ARBA00011986"/>
    </source>
</evidence>
<dbReference type="FunFam" id="2.40.30.10:FF:000009">
    <property type="entry name" value="Eukaryotic translation initiation factor 2 subunit gamma"/>
    <property type="match status" value="1"/>
</dbReference>
<dbReference type="Gene3D" id="3.40.50.300">
    <property type="entry name" value="P-loop containing nucleotide triphosphate hydrolases"/>
    <property type="match status" value="1"/>
</dbReference>
<evidence type="ECO:0000256" key="4">
    <source>
        <dbReference type="ARBA" id="ARBA00022741"/>
    </source>
</evidence>
<evidence type="ECO:0000256" key="6">
    <source>
        <dbReference type="ARBA" id="ARBA00022917"/>
    </source>
</evidence>
<reference evidence="11 12" key="1">
    <citation type="journal article" date="2023" name="BMC Biol.">
        <title>The compact genome of the sponge Oopsacas minuta (Hexactinellida) is lacking key metazoan core genes.</title>
        <authorList>
            <person name="Santini S."/>
            <person name="Schenkelaars Q."/>
            <person name="Jourda C."/>
            <person name="Duchesne M."/>
            <person name="Belahbib H."/>
            <person name="Rocher C."/>
            <person name="Selva M."/>
            <person name="Riesgo A."/>
            <person name="Vervoort M."/>
            <person name="Leys S.P."/>
            <person name="Kodjabachian L."/>
            <person name="Le Bivic A."/>
            <person name="Borchiellini C."/>
            <person name="Claverie J.M."/>
            <person name="Renard E."/>
        </authorList>
    </citation>
    <scope>NUCLEOTIDE SEQUENCE [LARGE SCALE GENOMIC DNA]</scope>
    <source>
        <strain evidence="11">SPO-2</strain>
    </source>
</reference>
<dbReference type="PANTHER" id="PTHR42854">
    <property type="entry name" value="EUKARYOTIC TRANSLATION INITIATION FACTOR 2 SUBUNIT 3 FAMILY MEMBER"/>
    <property type="match status" value="1"/>
</dbReference>
<keyword evidence="6" id="KW-0648">Protein biosynthesis</keyword>
<dbReference type="CDD" id="cd15490">
    <property type="entry name" value="eIF2_gamma_III"/>
    <property type="match status" value="1"/>
</dbReference>
<dbReference type="PROSITE" id="PS51722">
    <property type="entry name" value="G_TR_2"/>
    <property type="match status" value="1"/>
</dbReference>
<dbReference type="GO" id="GO:0005850">
    <property type="term" value="C:eukaryotic translation initiation factor 2 complex"/>
    <property type="evidence" value="ECO:0007669"/>
    <property type="project" value="TreeGrafter"/>
</dbReference>
<dbReference type="Pfam" id="PF00009">
    <property type="entry name" value="GTP_EFTU"/>
    <property type="match status" value="1"/>
</dbReference>
<dbReference type="InterPro" id="IPR009000">
    <property type="entry name" value="Transl_B-barrel_sf"/>
</dbReference>
<evidence type="ECO:0000256" key="5">
    <source>
        <dbReference type="ARBA" id="ARBA00022801"/>
    </source>
</evidence>
<evidence type="ECO:0000259" key="10">
    <source>
        <dbReference type="PROSITE" id="PS51722"/>
    </source>
</evidence>
<keyword evidence="7" id="KW-0342">GTP-binding</keyword>
<dbReference type="NCBIfam" id="NF003077">
    <property type="entry name" value="PRK04000.1"/>
    <property type="match status" value="1"/>
</dbReference>
<dbReference type="InterPro" id="IPR009001">
    <property type="entry name" value="Transl_elong_EF1A/Init_IF2_C"/>
</dbReference>
<dbReference type="CDD" id="cd01888">
    <property type="entry name" value="eIF2_gamma"/>
    <property type="match status" value="1"/>
</dbReference>
<proteinExistence type="inferred from homology"/>
<keyword evidence="5" id="KW-0378">Hydrolase</keyword>
<dbReference type="InterPro" id="IPR044128">
    <property type="entry name" value="eIF2g_GTP-bd"/>
</dbReference>
<feature type="domain" description="Tr-type G" evidence="10">
    <location>
        <begin position="106"/>
        <end position="313"/>
    </location>
</feature>
<comment type="similarity">
    <text evidence="1">Belongs to the TRAFAC class translation factor GTPase superfamily. Classic translation factor GTPase family. EF-Tu/EF-1A subfamily.</text>
</comment>
<dbReference type="GO" id="GO:0000049">
    <property type="term" value="F:tRNA binding"/>
    <property type="evidence" value="ECO:0007669"/>
    <property type="project" value="InterPro"/>
</dbReference>
<dbReference type="SUPFAM" id="SSF50447">
    <property type="entry name" value="Translation proteins"/>
    <property type="match status" value="1"/>
</dbReference>
<keyword evidence="3" id="KW-0396">Initiation factor</keyword>
<dbReference type="InterPro" id="IPR044127">
    <property type="entry name" value="eIF2g_dom_2"/>
</dbReference>
<dbReference type="InterPro" id="IPR027417">
    <property type="entry name" value="P-loop_NTPase"/>
</dbReference>
<dbReference type="InterPro" id="IPR015256">
    <property type="entry name" value="eIF2g_C"/>
</dbReference>
<feature type="region of interest" description="Disordered" evidence="9">
    <location>
        <begin position="46"/>
        <end position="76"/>
    </location>
</feature>
<name>A0AAV7JYX1_9METZ</name>
<dbReference type="PANTHER" id="PTHR42854:SF3">
    <property type="entry name" value="EUKARYOTIC TRANSLATION INITIATION FACTOR 2 SUBUNIT 3-RELATED"/>
    <property type="match status" value="1"/>
</dbReference>
<dbReference type="CDD" id="cd03688">
    <property type="entry name" value="eIF2_gamma_II"/>
    <property type="match status" value="1"/>
</dbReference>
<feature type="compositionally biased region" description="Acidic residues" evidence="9">
    <location>
        <begin position="50"/>
        <end position="68"/>
    </location>
</feature>
<evidence type="ECO:0000256" key="8">
    <source>
        <dbReference type="ARBA" id="ARBA00048107"/>
    </source>
</evidence>
<accession>A0AAV7JYX1</accession>
<sequence>MSRIIYLINEILQKLDYNCQLVPIQFKFKETQMANNLDFVDNSANKTGEIEQDPDPGEIEENNTVDEDPSIHEEDPLSKTKLAIQDLSKLDVTKLHVITPEVISRQATINIGTIGHVAHGKSTVVKAISGVQTVRFTIEIKKNITIKLGYANAKIYKCDHDNCPRPSSYMSAGSAKEDTFECPSCHIGMMHLTRHVSFVDCPGHDILMATMLNGAAVMDAALLIIAGNETCPQPQTSEHLAAIDIMKLKHIIILQNKIDLVEEKQAKEQHSQIQKFIHGTIAADAPVIPISAQLKFNIEVICEYICKNIPLPIRDFTSEPRLIIIRSFDVNRPGCGVEDLKGGVAGGSILKGVFRLGQKIEVRPGIVKVLEDKTVFTPLYSRIISLFAENNELQYAVPGGLIGVGTLIDPMLCRSDKLVGQVLGAVKSLPDVYSEIEISYFLLKRLLGVRMEGDKRGARIQKLTKGDVLMVNIGSLSTGGKVTGVRQELAKILLNLPVCTEVHEKIALSRKIDNHWRLIGWGEINSGKKIEMIQESFSQD</sequence>
<evidence type="ECO:0000256" key="9">
    <source>
        <dbReference type="SAM" id="MobiDB-lite"/>
    </source>
</evidence>
<dbReference type="AlphaFoldDB" id="A0AAV7JYX1"/>
<comment type="catalytic activity">
    <reaction evidence="8">
        <text>GTP + H2O = GDP + phosphate + H(+)</text>
        <dbReference type="Rhea" id="RHEA:19669"/>
        <dbReference type="ChEBI" id="CHEBI:15377"/>
        <dbReference type="ChEBI" id="CHEBI:15378"/>
        <dbReference type="ChEBI" id="CHEBI:37565"/>
        <dbReference type="ChEBI" id="CHEBI:43474"/>
        <dbReference type="ChEBI" id="CHEBI:58189"/>
        <dbReference type="EC" id="3.6.5.3"/>
    </reaction>
</comment>
<dbReference type="InterPro" id="IPR000795">
    <property type="entry name" value="T_Tr_GTP-bd_dom"/>
</dbReference>
<dbReference type="GO" id="GO:0003924">
    <property type="term" value="F:GTPase activity"/>
    <property type="evidence" value="ECO:0007669"/>
    <property type="project" value="InterPro"/>
</dbReference>
<dbReference type="SUPFAM" id="SSF50465">
    <property type="entry name" value="EF-Tu/eEF-1alpha/eIF2-gamma C-terminal domain"/>
    <property type="match status" value="1"/>
</dbReference>
<dbReference type="GO" id="GO:0003743">
    <property type="term" value="F:translation initiation factor activity"/>
    <property type="evidence" value="ECO:0007669"/>
    <property type="project" value="UniProtKB-KW"/>
</dbReference>
<dbReference type="PRINTS" id="PR00315">
    <property type="entry name" value="ELONGATNFCT"/>
</dbReference>
<comment type="caution">
    <text evidence="11">The sequence shown here is derived from an EMBL/GenBank/DDBJ whole genome shotgun (WGS) entry which is preliminary data.</text>
</comment>
<dbReference type="InterPro" id="IPR050543">
    <property type="entry name" value="eIF2G"/>
</dbReference>
<dbReference type="GO" id="GO:0005525">
    <property type="term" value="F:GTP binding"/>
    <property type="evidence" value="ECO:0007669"/>
    <property type="project" value="UniProtKB-KW"/>
</dbReference>
<evidence type="ECO:0000256" key="1">
    <source>
        <dbReference type="ARBA" id="ARBA00007249"/>
    </source>
</evidence>
<keyword evidence="4" id="KW-0547">Nucleotide-binding</keyword>
<dbReference type="SUPFAM" id="SSF52540">
    <property type="entry name" value="P-loop containing nucleoside triphosphate hydrolases"/>
    <property type="match status" value="1"/>
</dbReference>